<evidence type="ECO:0008006" key="4">
    <source>
        <dbReference type="Google" id="ProtNLM"/>
    </source>
</evidence>
<dbReference type="GO" id="GO:0140588">
    <property type="term" value="P:chromatin looping"/>
    <property type="evidence" value="ECO:0007669"/>
    <property type="project" value="InterPro"/>
</dbReference>
<dbReference type="GO" id="GO:0007420">
    <property type="term" value="P:brain development"/>
    <property type="evidence" value="ECO:0007669"/>
    <property type="project" value="TreeGrafter"/>
</dbReference>
<feature type="compositionally biased region" description="Basic and acidic residues" evidence="1">
    <location>
        <begin position="420"/>
        <end position="430"/>
    </location>
</feature>
<dbReference type="GO" id="GO:0003007">
    <property type="term" value="P:heart morphogenesis"/>
    <property type="evidence" value="ECO:0007669"/>
    <property type="project" value="TreeGrafter"/>
</dbReference>
<dbReference type="GO" id="GO:0048565">
    <property type="term" value="P:digestive tract development"/>
    <property type="evidence" value="ECO:0007669"/>
    <property type="project" value="TreeGrafter"/>
</dbReference>
<proteinExistence type="predicted"/>
<dbReference type="PANTHER" id="PTHR21704:SF18">
    <property type="entry name" value="NIPPED-B-LIKE PROTEIN"/>
    <property type="match status" value="1"/>
</dbReference>
<feature type="compositionally biased region" description="Polar residues" evidence="1">
    <location>
        <begin position="125"/>
        <end position="168"/>
    </location>
</feature>
<name>A0AAV6FJ06_9TELE</name>
<dbReference type="GO" id="GO:0061775">
    <property type="term" value="F:cohesin loader activity"/>
    <property type="evidence" value="ECO:0007669"/>
    <property type="project" value="InterPro"/>
</dbReference>
<evidence type="ECO:0000313" key="3">
    <source>
        <dbReference type="Proteomes" id="UP000823561"/>
    </source>
</evidence>
<dbReference type="AlphaFoldDB" id="A0AAV6FJ06"/>
<keyword evidence="3" id="KW-1185">Reference proteome</keyword>
<dbReference type="GO" id="GO:0048703">
    <property type="term" value="P:embryonic viscerocranium morphogenesis"/>
    <property type="evidence" value="ECO:0007669"/>
    <property type="project" value="TreeGrafter"/>
</dbReference>
<sequence length="465" mass="49579">MNGDMPHVPITTLAGIASLTDLLNQLPLPSPLPATTTKSLLYNGRIAEEVGCLLACRDETLVSQLAHSLTQVSTEHIELKDNLGSDDPEGDVPVLLQTVLSRNPNIFREKSIMQQQMVSQYKMSQNSMHGSPASTNYQQTTISHSPSSRFVPPQTGTGSRFMPQQGSPVPSPYAPTSPAGYMQQYSHPPSYSQHQQQIQQGSVASPMVPGGIRNIHTDNKVSGQMASNSANHNSEDYMGMVHRPMGSGESDLRNASFPLRSPVCSPAGSEGTPKAGSRPPLILSPPPYTSPRDAAAAAELLLDSPEQRKKQRKQLGEAADGKTAPAMYDIVSPPSKDSTKLTLKLSRVKSSESDSAAPGGANAELLPGMEPGSDAEGELPYNSLQPFRSGDPAQRLGPGHCGGEQSGYQQVPVLQNTGVRADDPRQRGPLEEAEMGQLARSRGSSGSQPLSANAAPKRFRIKISH</sequence>
<dbReference type="EMBL" id="JADWDJ010000023">
    <property type="protein sequence ID" value="KAG5261811.1"/>
    <property type="molecule type" value="Genomic_DNA"/>
</dbReference>
<dbReference type="GO" id="GO:0010468">
    <property type="term" value="P:regulation of gene expression"/>
    <property type="evidence" value="ECO:0007669"/>
    <property type="project" value="InterPro"/>
</dbReference>
<feature type="compositionally biased region" description="Polar residues" evidence="1">
    <location>
        <begin position="406"/>
        <end position="418"/>
    </location>
</feature>
<evidence type="ECO:0000256" key="1">
    <source>
        <dbReference type="SAM" id="MobiDB-lite"/>
    </source>
</evidence>
<dbReference type="GO" id="GO:0071169">
    <property type="term" value="P:establishment of protein localization to chromatin"/>
    <property type="evidence" value="ECO:0007669"/>
    <property type="project" value="TreeGrafter"/>
</dbReference>
<dbReference type="GO" id="GO:0090694">
    <property type="term" value="C:Scc2-Scc4 cohesin loading complex"/>
    <property type="evidence" value="ECO:0007669"/>
    <property type="project" value="TreeGrafter"/>
</dbReference>
<protein>
    <recommendedName>
        <fullName evidence="4">Nipped-B-like protein B</fullName>
    </recommendedName>
</protein>
<accession>A0AAV6FJ06</accession>
<dbReference type="GO" id="GO:1990414">
    <property type="term" value="P:replication-born double-strand break repair via sister chromatid exchange"/>
    <property type="evidence" value="ECO:0007669"/>
    <property type="project" value="TreeGrafter"/>
</dbReference>
<evidence type="ECO:0000313" key="2">
    <source>
        <dbReference type="EMBL" id="KAG5261811.1"/>
    </source>
</evidence>
<feature type="compositionally biased region" description="Polar residues" evidence="1">
    <location>
        <begin position="442"/>
        <end position="451"/>
    </location>
</feature>
<reference evidence="2" key="1">
    <citation type="submission" date="2020-10" db="EMBL/GenBank/DDBJ databases">
        <title>Chromosome-scale genome assembly of the Allis shad, Alosa alosa.</title>
        <authorList>
            <person name="Margot Z."/>
            <person name="Christophe K."/>
            <person name="Cabau C."/>
            <person name="Louis A."/>
            <person name="Berthelot C."/>
            <person name="Parey E."/>
            <person name="Roest Crollius H."/>
            <person name="Montfort J."/>
            <person name="Robinson-Rechavi M."/>
            <person name="Bucao C."/>
            <person name="Bouchez O."/>
            <person name="Gislard M."/>
            <person name="Lluch J."/>
            <person name="Milhes M."/>
            <person name="Lampietro C."/>
            <person name="Lopez Roques C."/>
            <person name="Donnadieu C."/>
            <person name="Braasch I."/>
            <person name="Desvignes T."/>
            <person name="Postlethwait J."/>
            <person name="Bobe J."/>
            <person name="Guiguen Y."/>
        </authorList>
    </citation>
    <scope>NUCLEOTIDE SEQUENCE</scope>
    <source>
        <strain evidence="2">M-15738</strain>
        <tissue evidence="2">Blood</tissue>
    </source>
</reference>
<feature type="region of interest" description="Disordered" evidence="1">
    <location>
        <begin position="247"/>
        <end position="465"/>
    </location>
</feature>
<gene>
    <name evidence="2" type="ORF">AALO_G00288650</name>
</gene>
<feature type="region of interest" description="Disordered" evidence="1">
    <location>
        <begin position="125"/>
        <end position="172"/>
    </location>
</feature>
<comment type="caution">
    <text evidence="2">The sequence shown here is derived from an EMBL/GenBank/DDBJ whole genome shotgun (WGS) entry which is preliminary data.</text>
</comment>
<dbReference type="InterPro" id="IPR033031">
    <property type="entry name" value="Scc2/Nipped-B"/>
</dbReference>
<dbReference type="PANTHER" id="PTHR21704">
    <property type="entry name" value="NIPPED-B-LIKE PROTEIN DELANGIN SCC2-RELATED"/>
    <property type="match status" value="1"/>
</dbReference>
<dbReference type="Proteomes" id="UP000823561">
    <property type="component" value="Chromosome 23"/>
</dbReference>
<dbReference type="GO" id="GO:0003682">
    <property type="term" value="F:chromatin binding"/>
    <property type="evidence" value="ECO:0007669"/>
    <property type="project" value="TreeGrafter"/>
</dbReference>
<organism evidence="2 3">
    <name type="scientific">Alosa alosa</name>
    <name type="common">allis shad</name>
    <dbReference type="NCBI Taxonomy" id="278164"/>
    <lineage>
        <taxon>Eukaryota</taxon>
        <taxon>Metazoa</taxon>
        <taxon>Chordata</taxon>
        <taxon>Craniata</taxon>
        <taxon>Vertebrata</taxon>
        <taxon>Euteleostomi</taxon>
        <taxon>Actinopterygii</taxon>
        <taxon>Neopterygii</taxon>
        <taxon>Teleostei</taxon>
        <taxon>Clupei</taxon>
        <taxon>Clupeiformes</taxon>
        <taxon>Clupeoidei</taxon>
        <taxon>Clupeidae</taxon>
        <taxon>Alosa</taxon>
    </lineage>
</organism>
<dbReference type="GO" id="GO:0034087">
    <property type="term" value="P:establishment of mitotic sister chromatid cohesion"/>
    <property type="evidence" value="ECO:0007669"/>
    <property type="project" value="TreeGrafter"/>
</dbReference>